<dbReference type="InterPro" id="IPR001611">
    <property type="entry name" value="Leu-rich_rpt"/>
</dbReference>
<keyword evidence="3" id="KW-0067">ATP-binding</keyword>
<dbReference type="SUPFAM" id="SSF56112">
    <property type="entry name" value="Protein kinase-like (PK-like)"/>
    <property type="match status" value="1"/>
</dbReference>
<dbReference type="InterPro" id="IPR011009">
    <property type="entry name" value="Kinase-like_dom_sf"/>
</dbReference>
<feature type="domain" description="Protein kinase" evidence="5">
    <location>
        <begin position="203"/>
        <end position="457"/>
    </location>
</feature>
<comment type="caution">
    <text evidence="6">The sequence shown here is derived from an EMBL/GenBank/DDBJ whole genome shotgun (WGS) entry which is preliminary data.</text>
</comment>
<dbReference type="SMART" id="SM00369">
    <property type="entry name" value="LRR_TYP"/>
    <property type="match status" value="5"/>
</dbReference>
<dbReference type="InterPro" id="IPR003591">
    <property type="entry name" value="Leu-rich_rpt_typical-subtyp"/>
</dbReference>
<dbReference type="EMBL" id="LFYT02000024">
    <property type="protein sequence ID" value="PVE41769.1"/>
    <property type="molecule type" value="Genomic_DNA"/>
</dbReference>
<keyword evidence="7" id="KW-1185">Reference proteome</keyword>
<dbReference type="PANTHER" id="PTHR48051:SF1">
    <property type="entry name" value="RAS SUPPRESSOR PROTEIN 1"/>
    <property type="match status" value="1"/>
</dbReference>
<dbReference type="PROSITE" id="PS50011">
    <property type="entry name" value="PROTEIN_KINASE_DOM"/>
    <property type="match status" value="1"/>
</dbReference>
<dbReference type="InterPro" id="IPR050216">
    <property type="entry name" value="LRR_domain-containing"/>
</dbReference>
<keyword evidence="6" id="KW-0418">Kinase</keyword>
<dbReference type="RefSeq" id="WP_053173219.1">
    <property type="nucleotide sequence ID" value="NZ_LFYT02000024.1"/>
</dbReference>
<dbReference type="PANTHER" id="PTHR48051">
    <property type="match status" value="1"/>
</dbReference>
<evidence type="ECO:0000256" key="4">
    <source>
        <dbReference type="SAM" id="MobiDB-lite"/>
    </source>
</evidence>
<dbReference type="Gene3D" id="1.10.510.10">
    <property type="entry name" value="Transferase(Phosphotransferase) domain 1"/>
    <property type="match status" value="2"/>
</dbReference>
<evidence type="ECO:0000313" key="7">
    <source>
        <dbReference type="Proteomes" id="UP000037507"/>
    </source>
</evidence>
<dbReference type="InterPro" id="IPR000719">
    <property type="entry name" value="Prot_kinase_dom"/>
</dbReference>
<dbReference type="AlphaFoldDB" id="A0A2T7UAS2"/>
<dbReference type="SUPFAM" id="SSF52058">
    <property type="entry name" value="L domain-like"/>
    <property type="match status" value="1"/>
</dbReference>
<dbReference type="SMART" id="SM00364">
    <property type="entry name" value="LRR_BAC"/>
    <property type="match status" value="5"/>
</dbReference>
<feature type="compositionally biased region" description="Low complexity" evidence="4">
    <location>
        <begin position="411"/>
        <end position="421"/>
    </location>
</feature>
<proteinExistence type="predicted"/>
<dbReference type="Proteomes" id="UP000037507">
    <property type="component" value="Unassembled WGS sequence"/>
</dbReference>
<organism evidence="6 7">
    <name type="scientific">Limnohabitans planktonicus II-D5</name>
    <dbReference type="NCBI Taxonomy" id="1293045"/>
    <lineage>
        <taxon>Bacteria</taxon>
        <taxon>Pseudomonadati</taxon>
        <taxon>Pseudomonadota</taxon>
        <taxon>Betaproteobacteria</taxon>
        <taxon>Burkholderiales</taxon>
        <taxon>Comamonadaceae</taxon>
        <taxon>Limnohabitans</taxon>
    </lineage>
</organism>
<gene>
    <name evidence="6" type="ORF">H663_015670</name>
</gene>
<feature type="region of interest" description="Disordered" evidence="4">
    <location>
        <begin position="397"/>
        <end position="421"/>
    </location>
</feature>
<dbReference type="OrthoDB" id="8532199at2"/>
<evidence type="ECO:0000256" key="1">
    <source>
        <dbReference type="ARBA" id="ARBA00022614"/>
    </source>
</evidence>
<name>A0A2T7UAS2_9BURK</name>
<evidence type="ECO:0000256" key="3">
    <source>
        <dbReference type="PROSITE-ProRule" id="PRU10141"/>
    </source>
</evidence>
<keyword evidence="1" id="KW-0433">Leucine-rich repeat</keyword>
<dbReference type="InterPro" id="IPR032675">
    <property type="entry name" value="LRR_dom_sf"/>
</dbReference>
<dbReference type="GO" id="GO:0005737">
    <property type="term" value="C:cytoplasm"/>
    <property type="evidence" value="ECO:0007669"/>
    <property type="project" value="TreeGrafter"/>
</dbReference>
<accession>A0A2T7UAS2</accession>
<dbReference type="STRING" id="1293045.H663_11765"/>
<protein>
    <submittedName>
        <fullName evidence="6">Protein kinase</fullName>
    </submittedName>
</protein>
<keyword evidence="2" id="KW-0677">Repeat</keyword>
<reference evidence="6" key="1">
    <citation type="submission" date="2017-04" db="EMBL/GenBank/DDBJ databases">
        <title>Unexpected and diverse lifestyles within the genus Limnohabitans.</title>
        <authorList>
            <person name="Kasalicky V."/>
            <person name="Mehrshad M."/>
            <person name="Andrei S.-A."/>
            <person name="Salcher M."/>
            <person name="Kratochvilova H."/>
            <person name="Simek K."/>
            <person name="Ghai R."/>
        </authorList>
    </citation>
    <scope>NUCLEOTIDE SEQUENCE [LARGE SCALE GENOMIC DNA]</scope>
    <source>
        <strain evidence="6">II-D5</strain>
    </source>
</reference>
<feature type="binding site" evidence="3">
    <location>
        <position position="232"/>
    </location>
    <ligand>
        <name>ATP</name>
        <dbReference type="ChEBI" id="CHEBI:30616"/>
    </ligand>
</feature>
<keyword evidence="6" id="KW-0808">Transferase</keyword>
<dbReference type="GO" id="GO:0004672">
    <property type="term" value="F:protein kinase activity"/>
    <property type="evidence" value="ECO:0007669"/>
    <property type="project" value="InterPro"/>
</dbReference>
<dbReference type="InterPro" id="IPR017441">
    <property type="entry name" value="Protein_kinase_ATP_BS"/>
</dbReference>
<dbReference type="Gene3D" id="3.80.10.10">
    <property type="entry name" value="Ribonuclease Inhibitor"/>
    <property type="match status" value="1"/>
</dbReference>
<dbReference type="PROSITE" id="PS00107">
    <property type="entry name" value="PROTEIN_KINASE_ATP"/>
    <property type="match status" value="1"/>
</dbReference>
<evidence type="ECO:0000259" key="5">
    <source>
        <dbReference type="PROSITE" id="PS50011"/>
    </source>
</evidence>
<keyword evidence="3" id="KW-0547">Nucleotide-binding</keyword>
<dbReference type="Pfam" id="PF13855">
    <property type="entry name" value="LRR_8"/>
    <property type="match status" value="2"/>
</dbReference>
<dbReference type="Pfam" id="PF00069">
    <property type="entry name" value="Pkinase"/>
    <property type="match status" value="1"/>
</dbReference>
<sequence length="457" mass="48551">MHTLEQLRSGALAGTRRLDLSCGLTEVPDEVFALADTLEVLNLSGNRLRDFPHQLSQLHKLQVLFASDNEFEVLPEVLGDCPALQMVGFKANRIAHVPAASLPPALRWLTLTDNAIGHLPTELGRRPALQKLMLAGNQLTGLPDSLQAAQKLELLRVSANRLGKVPGWLTELPRLSWLALAGNALGWVCPAGSDLPGIAWPDLTHGPLLGEGASGHIHRVLATDWPHALALKLFKGAVTSDGLPEDELAACLAAGQHPSLTTPVARLTDHPTQAQGLLMPLIPAAHINLAGPPSLQSCTRDVYPPGFQLSSSLALGIAHDVAHALAHLHQRGVMHGDLYAHNILMDPVHGQARLGDFGAATRLPGDTPELRQSLLALEVRALGCLLEELALAVQPPSPASAMTPWHHESGTSSTADDSSADAAVQTLQALARACLSDQPRQRPTAVEVAQALQTLKP</sequence>
<dbReference type="PROSITE" id="PS51450">
    <property type="entry name" value="LRR"/>
    <property type="match status" value="1"/>
</dbReference>
<evidence type="ECO:0000313" key="6">
    <source>
        <dbReference type="EMBL" id="PVE41769.1"/>
    </source>
</evidence>
<dbReference type="GO" id="GO:0005524">
    <property type="term" value="F:ATP binding"/>
    <property type="evidence" value="ECO:0007669"/>
    <property type="project" value="UniProtKB-UniRule"/>
</dbReference>
<evidence type="ECO:0000256" key="2">
    <source>
        <dbReference type="ARBA" id="ARBA00022737"/>
    </source>
</evidence>